<organism evidence="5 6">
    <name type="scientific">Nitrospina watsonii</name>
    <dbReference type="NCBI Taxonomy" id="1323948"/>
    <lineage>
        <taxon>Bacteria</taxon>
        <taxon>Pseudomonadati</taxon>
        <taxon>Nitrospinota/Tectimicrobiota group</taxon>
        <taxon>Nitrospinota</taxon>
        <taxon>Nitrospinia</taxon>
        <taxon>Nitrospinales</taxon>
        <taxon>Nitrospinaceae</taxon>
        <taxon>Nitrospina</taxon>
    </lineage>
</organism>
<dbReference type="InterPro" id="IPR010982">
    <property type="entry name" value="Lambda_DNA-bd_dom_sf"/>
</dbReference>
<dbReference type="PANTHER" id="PTHR40661">
    <property type="match status" value="1"/>
</dbReference>
<dbReference type="CDD" id="cd06529">
    <property type="entry name" value="S24_LexA-like"/>
    <property type="match status" value="1"/>
</dbReference>
<dbReference type="InterPro" id="IPR001387">
    <property type="entry name" value="Cro/C1-type_HTH"/>
</dbReference>
<dbReference type="Gene3D" id="2.10.109.10">
    <property type="entry name" value="Umud Fragment, subunit A"/>
    <property type="match status" value="1"/>
</dbReference>
<dbReference type="PROSITE" id="PS50943">
    <property type="entry name" value="HTH_CROC1"/>
    <property type="match status" value="1"/>
</dbReference>
<dbReference type="RefSeq" id="WP_282012545.1">
    <property type="nucleotide sequence ID" value="NZ_OX336137.1"/>
</dbReference>
<evidence type="ECO:0000256" key="2">
    <source>
        <dbReference type="ARBA" id="ARBA00023125"/>
    </source>
</evidence>
<keyword evidence="1" id="KW-0805">Transcription regulation</keyword>
<dbReference type="InterPro" id="IPR039418">
    <property type="entry name" value="LexA-like"/>
</dbReference>
<evidence type="ECO:0000256" key="1">
    <source>
        <dbReference type="ARBA" id="ARBA00023015"/>
    </source>
</evidence>
<dbReference type="CDD" id="cd00093">
    <property type="entry name" value="HTH_XRE"/>
    <property type="match status" value="1"/>
</dbReference>
<keyword evidence="6" id="KW-1185">Reference proteome</keyword>
<dbReference type="PANTHER" id="PTHR40661:SF3">
    <property type="entry name" value="FELS-1 PROPHAGE TRANSCRIPTIONAL REGULATOR"/>
    <property type="match status" value="1"/>
</dbReference>
<dbReference type="EMBL" id="OX336137">
    <property type="protein sequence ID" value="CAI2719734.1"/>
    <property type="molecule type" value="Genomic_DNA"/>
</dbReference>
<feature type="domain" description="HTH cro/C1-type" evidence="4">
    <location>
        <begin position="78"/>
        <end position="132"/>
    </location>
</feature>
<evidence type="ECO:0000313" key="5">
    <source>
        <dbReference type="EMBL" id="CAI2719734.1"/>
    </source>
</evidence>
<accession>A0ABN8W166</accession>
<dbReference type="InterPro" id="IPR015927">
    <property type="entry name" value="Peptidase_S24_S26A/B/C"/>
</dbReference>
<sequence>MNKVLKRIEALQNSETLTRFCQDTGVNYEKLKKSFQRDTLPDSETLAQIANFFRLDLQWLVSGQAGASRLHTRISRNLKECRTTKGWSVEDLAQRIGIPGHVLDQYEKGKCTVSLDLIQDVARKLKIDARMLLSEDRMLTVQVPDLKVFQTANTPAAPKIANEDYISIPLTDSSIAAGHPIIQENNIEDYVLLHIRAAGKRTNLVASRVDGDSMEPMLSSGDIVVIDRNDKKIVKNKIYAIFYEDGLTAKYLERKKHLLILRPINPTSDVQIIDMYENPDPIVGRVIGAWKEL</sequence>
<evidence type="ECO:0000313" key="6">
    <source>
        <dbReference type="Proteomes" id="UP001157733"/>
    </source>
</evidence>
<reference evidence="5 6" key="1">
    <citation type="submission" date="2022-09" db="EMBL/GenBank/DDBJ databases">
        <authorList>
            <person name="Kop L."/>
        </authorList>
    </citation>
    <scope>NUCLEOTIDE SEQUENCE [LARGE SCALE GENOMIC DNA]</scope>
    <source>
        <strain evidence="5 6">347</strain>
    </source>
</reference>
<gene>
    <name evidence="5" type="ORF">NSPWAT_2878</name>
</gene>
<dbReference type="Pfam" id="PF01381">
    <property type="entry name" value="HTH_3"/>
    <property type="match status" value="1"/>
</dbReference>
<protein>
    <submittedName>
        <fullName evidence="5">HTH cro/C1-type domain-containing protein</fullName>
    </submittedName>
</protein>
<dbReference type="SMART" id="SM00530">
    <property type="entry name" value="HTH_XRE"/>
    <property type="match status" value="2"/>
</dbReference>
<keyword evidence="3" id="KW-0804">Transcription</keyword>
<dbReference type="SUPFAM" id="SSF51306">
    <property type="entry name" value="LexA/Signal peptidase"/>
    <property type="match status" value="1"/>
</dbReference>
<dbReference type="Proteomes" id="UP001157733">
    <property type="component" value="Chromosome"/>
</dbReference>
<evidence type="ECO:0000259" key="4">
    <source>
        <dbReference type="PROSITE" id="PS50943"/>
    </source>
</evidence>
<dbReference type="InterPro" id="IPR036286">
    <property type="entry name" value="LexA/Signal_pep-like_sf"/>
</dbReference>
<dbReference type="Gene3D" id="1.10.260.40">
    <property type="entry name" value="lambda repressor-like DNA-binding domains"/>
    <property type="match status" value="1"/>
</dbReference>
<evidence type="ECO:0000256" key="3">
    <source>
        <dbReference type="ARBA" id="ARBA00023163"/>
    </source>
</evidence>
<dbReference type="Pfam" id="PF00717">
    <property type="entry name" value="Peptidase_S24"/>
    <property type="match status" value="1"/>
</dbReference>
<name>A0ABN8W166_9BACT</name>
<proteinExistence type="predicted"/>
<dbReference type="SUPFAM" id="SSF47413">
    <property type="entry name" value="lambda repressor-like DNA-binding domains"/>
    <property type="match status" value="1"/>
</dbReference>
<keyword evidence="2" id="KW-0238">DNA-binding</keyword>